<evidence type="ECO:0000313" key="8">
    <source>
        <dbReference type="Proteomes" id="UP000551848"/>
    </source>
</evidence>
<feature type="coiled-coil region" evidence="5">
    <location>
        <begin position="223"/>
        <end position="250"/>
    </location>
</feature>
<dbReference type="CDD" id="cd11528">
    <property type="entry name" value="NTP-PPase_MazG_Nterm"/>
    <property type="match status" value="1"/>
</dbReference>
<dbReference type="FunFam" id="1.10.287.1080:FF:000003">
    <property type="entry name" value="Nucleoside triphosphate pyrophosphohydrolase"/>
    <property type="match status" value="1"/>
</dbReference>
<dbReference type="Gene3D" id="1.10.287.1080">
    <property type="entry name" value="MazG-like"/>
    <property type="match status" value="2"/>
</dbReference>
<comment type="similarity">
    <text evidence="2">Belongs to the nucleoside triphosphate pyrophosphohydrolase family.</text>
</comment>
<dbReference type="EC" id="3.6.1.8" evidence="3"/>
<dbReference type="Pfam" id="PF03819">
    <property type="entry name" value="MazG"/>
    <property type="match status" value="2"/>
</dbReference>
<dbReference type="EMBL" id="JACETL010000052">
    <property type="protein sequence ID" value="MBA4692887.1"/>
    <property type="molecule type" value="Genomic_DNA"/>
</dbReference>
<feature type="domain" description="NTP pyrophosphohydrolase MazG-like" evidence="6">
    <location>
        <begin position="27"/>
        <end position="100"/>
    </location>
</feature>
<evidence type="ECO:0000256" key="4">
    <source>
        <dbReference type="ARBA" id="ARBA00074799"/>
    </source>
</evidence>
<dbReference type="GO" id="GO:0006203">
    <property type="term" value="P:dGTP catabolic process"/>
    <property type="evidence" value="ECO:0007669"/>
    <property type="project" value="TreeGrafter"/>
</dbReference>
<evidence type="ECO:0000259" key="6">
    <source>
        <dbReference type="Pfam" id="PF03819"/>
    </source>
</evidence>
<evidence type="ECO:0000256" key="2">
    <source>
        <dbReference type="ARBA" id="ARBA00061115"/>
    </source>
</evidence>
<keyword evidence="5" id="KW-0175">Coiled coil</keyword>
<name>A0A838Y1X8_9GAMM</name>
<dbReference type="Proteomes" id="UP000551848">
    <property type="component" value="Unassembled WGS sequence"/>
</dbReference>
<dbReference type="InterPro" id="IPR004518">
    <property type="entry name" value="MazG-like_dom"/>
</dbReference>
<dbReference type="NCBIfam" id="NF007113">
    <property type="entry name" value="PRK09562.1"/>
    <property type="match status" value="1"/>
</dbReference>
<dbReference type="InterPro" id="IPR048011">
    <property type="entry name" value="NTP-PPase_MazG-like_C"/>
</dbReference>
<dbReference type="GO" id="GO:0046052">
    <property type="term" value="P:UTP catabolic process"/>
    <property type="evidence" value="ECO:0007669"/>
    <property type="project" value="TreeGrafter"/>
</dbReference>
<evidence type="ECO:0000256" key="1">
    <source>
        <dbReference type="ARBA" id="ARBA00052141"/>
    </source>
</evidence>
<dbReference type="GO" id="GO:0047693">
    <property type="term" value="F:ATP diphosphatase activity"/>
    <property type="evidence" value="ECO:0007669"/>
    <property type="project" value="UniProtKB-EC"/>
</dbReference>
<evidence type="ECO:0000256" key="3">
    <source>
        <dbReference type="ARBA" id="ARBA00066372"/>
    </source>
</evidence>
<dbReference type="SUPFAM" id="SSF101386">
    <property type="entry name" value="all-alpha NTP pyrophosphatases"/>
    <property type="match status" value="2"/>
</dbReference>
<evidence type="ECO:0000256" key="5">
    <source>
        <dbReference type="SAM" id="Coils"/>
    </source>
</evidence>
<protein>
    <recommendedName>
        <fullName evidence="4">Nucleoside triphosphate pyrophosphohydrolase</fullName>
        <ecNumber evidence="3">3.6.1.8</ecNumber>
    </recommendedName>
</protein>
<dbReference type="AlphaFoldDB" id="A0A838Y1X8"/>
<dbReference type="PANTHER" id="PTHR30522">
    <property type="entry name" value="NUCLEOSIDE TRIPHOSPHATE PYROPHOSPHOHYDROLASE"/>
    <property type="match status" value="1"/>
</dbReference>
<keyword evidence="7" id="KW-0378">Hydrolase</keyword>
<gene>
    <name evidence="7" type="primary">mazG</name>
    <name evidence="7" type="ORF">H2072_03985</name>
</gene>
<dbReference type="InterPro" id="IPR048015">
    <property type="entry name" value="NTP-PPase_MazG-like_N"/>
</dbReference>
<comment type="catalytic activity">
    <reaction evidence="1">
        <text>ATP + H2O = AMP + diphosphate + H(+)</text>
        <dbReference type="Rhea" id="RHEA:14245"/>
        <dbReference type="ChEBI" id="CHEBI:15377"/>
        <dbReference type="ChEBI" id="CHEBI:15378"/>
        <dbReference type="ChEBI" id="CHEBI:30616"/>
        <dbReference type="ChEBI" id="CHEBI:33019"/>
        <dbReference type="ChEBI" id="CHEBI:456215"/>
        <dbReference type="EC" id="3.6.1.8"/>
    </reaction>
</comment>
<dbReference type="PANTHER" id="PTHR30522:SF0">
    <property type="entry name" value="NUCLEOSIDE TRIPHOSPHATE PYROPHOSPHOHYDROLASE"/>
    <property type="match status" value="1"/>
</dbReference>
<dbReference type="GO" id="GO:0046047">
    <property type="term" value="P:TTP catabolic process"/>
    <property type="evidence" value="ECO:0007669"/>
    <property type="project" value="TreeGrafter"/>
</dbReference>
<evidence type="ECO:0000313" key="7">
    <source>
        <dbReference type="EMBL" id="MBA4692887.1"/>
    </source>
</evidence>
<feature type="domain" description="NTP pyrophosphohydrolase MazG-like" evidence="6">
    <location>
        <begin position="167"/>
        <end position="225"/>
    </location>
</feature>
<comment type="caution">
    <text evidence="7">The sequence shown here is derived from an EMBL/GenBank/DDBJ whole genome shotgun (WGS) entry which is preliminary data.</text>
</comment>
<dbReference type="FunFam" id="1.10.287.1080:FF:000001">
    <property type="entry name" value="Nucleoside triphosphate pyrophosphohydrolase"/>
    <property type="match status" value="1"/>
</dbReference>
<proteinExistence type="inferred from homology"/>
<reference evidence="7 8" key="1">
    <citation type="submission" date="2020-06" db="EMBL/GenBank/DDBJ databases">
        <title>Dysbiosis in marine aquaculture revealed through microbiome analysis: reverse ecology for environmental sustainability.</title>
        <authorList>
            <person name="Haro-Moreno J.M."/>
            <person name="Coutinho F.H."/>
            <person name="Zaragoza-Solas A."/>
            <person name="Picazo A."/>
            <person name="Almagro-Moreno S."/>
            <person name="Lopez-Perez M."/>
        </authorList>
    </citation>
    <scope>NUCLEOTIDE SEQUENCE [LARGE SCALE GENOMIC DNA]</scope>
    <source>
        <strain evidence="7">MCMED-G41</strain>
    </source>
</reference>
<dbReference type="InterPro" id="IPR011551">
    <property type="entry name" value="NTP_PyrPHydrolase_MazG"/>
</dbReference>
<dbReference type="GO" id="GO:0046081">
    <property type="term" value="P:dUTP catabolic process"/>
    <property type="evidence" value="ECO:0007669"/>
    <property type="project" value="TreeGrafter"/>
</dbReference>
<dbReference type="CDD" id="cd11529">
    <property type="entry name" value="NTP-PPase_MazG_Cterm"/>
    <property type="match status" value="1"/>
</dbReference>
<accession>A0A838Y1X8</accession>
<dbReference type="GO" id="GO:0006950">
    <property type="term" value="P:response to stress"/>
    <property type="evidence" value="ECO:0007669"/>
    <property type="project" value="UniProtKB-ARBA"/>
</dbReference>
<sequence>MSSIKTLLETMRMLRDRDNGCPWDIEQTLESLSPCVIEEAYEVSDAIARNDYENLKEELGDVLLQVIFQAEIADELKLFNFDEIVDTLNKKLIRRHPHVFDEASKPLSAKEQTRIWDQIKAQEKSNKDASWTFADIPASMPPLLKAKKIQKKAAKKGFDWKESIDVIEKVEEELKELKYEIQQNNKQNTQEELGDLLFSIVNLSRHLEIDASEAINQANHKFIKRFRLMEEEIAKEKKKLENLSAEELEKFWVNIKSHG</sequence>
<dbReference type="GO" id="GO:0046061">
    <property type="term" value="P:dATP catabolic process"/>
    <property type="evidence" value="ECO:0007669"/>
    <property type="project" value="TreeGrafter"/>
</dbReference>
<dbReference type="GO" id="GO:0046076">
    <property type="term" value="P:dTTP catabolic process"/>
    <property type="evidence" value="ECO:0007669"/>
    <property type="project" value="TreeGrafter"/>
</dbReference>
<dbReference type="NCBIfam" id="TIGR00444">
    <property type="entry name" value="mazG"/>
    <property type="match status" value="1"/>
</dbReference>
<organism evidence="7 8">
    <name type="scientific">SAR86 cluster bacterium</name>
    <dbReference type="NCBI Taxonomy" id="2030880"/>
    <lineage>
        <taxon>Bacteria</taxon>
        <taxon>Pseudomonadati</taxon>
        <taxon>Pseudomonadota</taxon>
        <taxon>Gammaproteobacteria</taxon>
        <taxon>SAR86 cluster</taxon>
    </lineage>
</organism>